<evidence type="ECO:0000256" key="6">
    <source>
        <dbReference type="ARBA" id="ARBA00023136"/>
    </source>
</evidence>
<dbReference type="GO" id="GO:0005524">
    <property type="term" value="F:ATP binding"/>
    <property type="evidence" value="ECO:0007669"/>
    <property type="project" value="UniProtKB-KW"/>
</dbReference>
<evidence type="ECO:0000256" key="5">
    <source>
        <dbReference type="ARBA" id="ARBA00022967"/>
    </source>
</evidence>
<dbReference type="GO" id="GO:0008643">
    <property type="term" value="P:carbohydrate transport"/>
    <property type="evidence" value="ECO:0007669"/>
    <property type="project" value="InterPro"/>
</dbReference>
<dbReference type="eggNOG" id="COG3842">
    <property type="taxonomic scope" value="Bacteria"/>
</dbReference>
<keyword evidence="2" id="KW-1003">Cell membrane</keyword>
<gene>
    <name evidence="8" type="ordered locus">Bsel_2904</name>
</gene>
<sequence>MSQNQEQQDAAQTDVELKHLTKSYDGDSFAVKDVNVTIKQGEFFVLVGPSGCGKSTMLRMIAGLEEITAGEMHIGGDLANDMAPSERKLSMVFQNYALYPHLSVEENIIFGLKVRKMTKEERTKRCMDAAEMLGLTDYLKRKPRELSGGQRQRVALARAVVSQMPICLMDEPLSNLDAKLRAQMRAEIRELQQRLGITMIYVTHDQVEAMTMGDRMMVLNHGEVQQIGTPLELYNNPANDFVATFIGAPPMNLAEVSRGDTRHSFQIDGFVSFYTENQEKRYKVGVRAEKLLLNLPSEEEEGEYLTVNTTVRHVEILGNETIVQFPIAGQDWRAKLPGQIHLKRDEALRFYVHWEDIHLFDSQSGKAVWIESDLNPFQSVPEASGQVKSS</sequence>
<dbReference type="PROSITE" id="PS00211">
    <property type="entry name" value="ABC_TRANSPORTER_1"/>
    <property type="match status" value="1"/>
</dbReference>
<keyword evidence="3" id="KW-0547">Nucleotide-binding</keyword>
<dbReference type="GO" id="GO:0016887">
    <property type="term" value="F:ATP hydrolysis activity"/>
    <property type="evidence" value="ECO:0007669"/>
    <property type="project" value="InterPro"/>
</dbReference>
<evidence type="ECO:0000256" key="3">
    <source>
        <dbReference type="ARBA" id="ARBA00022741"/>
    </source>
</evidence>
<reference evidence="8" key="1">
    <citation type="submission" date="2009-10" db="EMBL/GenBank/DDBJ databases">
        <title>Complete sequence of Bacillus selenitireducens MLS10.</title>
        <authorList>
            <consortium name="US DOE Joint Genome Institute"/>
            <person name="Lucas S."/>
            <person name="Copeland A."/>
            <person name="Lapidus A."/>
            <person name="Glavina del Rio T."/>
            <person name="Dalin E."/>
            <person name="Tice H."/>
            <person name="Bruce D."/>
            <person name="Goodwin L."/>
            <person name="Pitluck S."/>
            <person name="Sims D."/>
            <person name="Brettin T."/>
            <person name="Detter J.C."/>
            <person name="Han C."/>
            <person name="Larimer F."/>
            <person name="Land M."/>
            <person name="Hauser L."/>
            <person name="Kyrpides N."/>
            <person name="Ovchinnikova G."/>
            <person name="Stolz J."/>
        </authorList>
    </citation>
    <scope>NUCLEOTIDE SEQUENCE [LARGE SCALE GENOMIC DNA]</scope>
    <source>
        <strain evidence="8">MLS10</strain>
    </source>
</reference>
<proteinExistence type="predicted"/>
<protein>
    <submittedName>
        <fullName evidence="8">ABC transporter related protein</fullName>
    </submittedName>
</protein>
<dbReference type="InterPro" id="IPR013611">
    <property type="entry name" value="Transp-assoc_OB_typ2"/>
</dbReference>
<dbReference type="Gene3D" id="2.40.50.140">
    <property type="entry name" value="Nucleic acid-binding proteins"/>
    <property type="match status" value="1"/>
</dbReference>
<dbReference type="KEGG" id="bse:Bsel_2904"/>
<dbReference type="RefSeq" id="WP_013173805.1">
    <property type="nucleotide sequence ID" value="NC_014219.1"/>
</dbReference>
<dbReference type="Gene3D" id="2.40.50.100">
    <property type="match status" value="1"/>
</dbReference>
<keyword evidence="4" id="KW-0067">ATP-binding</keyword>
<dbReference type="InterPro" id="IPR008995">
    <property type="entry name" value="Mo/tungstate-bd_C_term_dom"/>
</dbReference>
<dbReference type="CDD" id="cd03301">
    <property type="entry name" value="ABC_MalK_N"/>
    <property type="match status" value="1"/>
</dbReference>
<keyword evidence="6" id="KW-0472">Membrane</keyword>
<dbReference type="AlphaFoldDB" id="D6XZA8"/>
<dbReference type="PANTHER" id="PTHR43875">
    <property type="entry name" value="MALTODEXTRIN IMPORT ATP-BINDING PROTEIN MSMX"/>
    <property type="match status" value="1"/>
</dbReference>
<dbReference type="SUPFAM" id="SSF50331">
    <property type="entry name" value="MOP-like"/>
    <property type="match status" value="1"/>
</dbReference>
<dbReference type="Pfam" id="PF00005">
    <property type="entry name" value="ABC_tran"/>
    <property type="match status" value="1"/>
</dbReference>
<dbReference type="PROSITE" id="PS50893">
    <property type="entry name" value="ABC_TRANSPORTER_2"/>
    <property type="match status" value="1"/>
</dbReference>
<dbReference type="InterPro" id="IPR003593">
    <property type="entry name" value="AAA+_ATPase"/>
</dbReference>
<dbReference type="GO" id="GO:0140359">
    <property type="term" value="F:ABC-type transporter activity"/>
    <property type="evidence" value="ECO:0007669"/>
    <property type="project" value="InterPro"/>
</dbReference>
<dbReference type="STRING" id="439292.Bsel_2904"/>
<dbReference type="FunFam" id="3.40.50.300:FF:000042">
    <property type="entry name" value="Maltose/maltodextrin ABC transporter, ATP-binding protein"/>
    <property type="match status" value="1"/>
</dbReference>
<dbReference type="InterPro" id="IPR047641">
    <property type="entry name" value="ABC_transpr_MalK/UgpC-like"/>
</dbReference>
<dbReference type="GO" id="GO:0055052">
    <property type="term" value="C:ATP-binding cassette (ABC) transporter complex, substrate-binding subunit-containing"/>
    <property type="evidence" value="ECO:0007669"/>
    <property type="project" value="TreeGrafter"/>
</dbReference>
<feature type="domain" description="ABC transporter" evidence="7">
    <location>
        <begin position="15"/>
        <end position="246"/>
    </location>
</feature>
<keyword evidence="1" id="KW-0813">Transport</keyword>
<organism evidence="8 9">
    <name type="scientific">Bacillus selenitireducens (strain ATCC 700615 / DSM 15326 / MLS10)</name>
    <dbReference type="NCBI Taxonomy" id="439292"/>
    <lineage>
        <taxon>Bacteria</taxon>
        <taxon>Bacillati</taxon>
        <taxon>Bacillota</taxon>
        <taxon>Bacilli</taxon>
        <taxon>Bacillales</taxon>
        <taxon>Bacillaceae</taxon>
        <taxon>Salisediminibacterium</taxon>
    </lineage>
</organism>
<accession>D6XZA8</accession>
<dbReference type="InterPro" id="IPR017871">
    <property type="entry name" value="ABC_transporter-like_CS"/>
</dbReference>
<dbReference type="InterPro" id="IPR027417">
    <property type="entry name" value="P-loop_NTPase"/>
</dbReference>
<dbReference type="InterPro" id="IPR012340">
    <property type="entry name" value="NA-bd_OB-fold"/>
</dbReference>
<name>D6XZA8_BACIE</name>
<evidence type="ECO:0000256" key="2">
    <source>
        <dbReference type="ARBA" id="ARBA00022475"/>
    </source>
</evidence>
<dbReference type="SUPFAM" id="SSF52540">
    <property type="entry name" value="P-loop containing nucleoside triphosphate hydrolases"/>
    <property type="match status" value="1"/>
</dbReference>
<dbReference type="HOGENOM" id="CLU_000604_1_1_9"/>
<keyword evidence="5" id="KW-1278">Translocase</keyword>
<evidence type="ECO:0000313" key="8">
    <source>
        <dbReference type="EMBL" id="ADI00393.1"/>
    </source>
</evidence>
<dbReference type="InterPro" id="IPR003439">
    <property type="entry name" value="ABC_transporter-like_ATP-bd"/>
</dbReference>
<dbReference type="Proteomes" id="UP000000271">
    <property type="component" value="Chromosome"/>
</dbReference>
<keyword evidence="9" id="KW-1185">Reference proteome</keyword>
<dbReference type="PANTHER" id="PTHR43875:SF15">
    <property type="entry name" value="TREHALOSE IMPORT ATP-BINDING PROTEIN SUGC"/>
    <property type="match status" value="1"/>
</dbReference>
<dbReference type="SMART" id="SM00382">
    <property type="entry name" value="AAA"/>
    <property type="match status" value="1"/>
</dbReference>
<evidence type="ECO:0000313" key="9">
    <source>
        <dbReference type="Proteomes" id="UP000000271"/>
    </source>
</evidence>
<dbReference type="EMBL" id="CP001791">
    <property type="protein sequence ID" value="ADI00393.1"/>
    <property type="molecule type" value="Genomic_DNA"/>
</dbReference>
<dbReference type="Gene3D" id="3.40.50.300">
    <property type="entry name" value="P-loop containing nucleotide triphosphate hydrolases"/>
    <property type="match status" value="1"/>
</dbReference>
<dbReference type="NCBIfam" id="NF008653">
    <property type="entry name" value="PRK11650.1"/>
    <property type="match status" value="1"/>
</dbReference>
<evidence type="ECO:0000259" key="7">
    <source>
        <dbReference type="PROSITE" id="PS50893"/>
    </source>
</evidence>
<dbReference type="InterPro" id="IPR015855">
    <property type="entry name" value="ABC_transpr_MalK-like"/>
</dbReference>
<dbReference type="Pfam" id="PF08402">
    <property type="entry name" value="TOBE_2"/>
    <property type="match status" value="1"/>
</dbReference>
<evidence type="ECO:0000256" key="4">
    <source>
        <dbReference type="ARBA" id="ARBA00022840"/>
    </source>
</evidence>
<evidence type="ECO:0000256" key="1">
    <source>
        <dbReference type="ARBA" id="ARBA00022448"/>
    </source>
</evidence>